<keyword evidence="8" id="KW-1185">Reference proteome</keyword>
<comment type="similarity">
    <text evidence="2">Belongs to the glycosyl hydrolase 3 family.</text>
</comment>
<dbReference type="InterPro" id="IPR001764">
    <property type="entry name" value="Glyco_hydro_3_N"/>
</dbReference>
<gene>
    <name evidence="7" type="ORF">FC39_GL000026</name>
</gene>
<dbReference type="PANTHER" id="PTHR30480">
    <property type="entry name" value="BETA-HEXOSAMINIDASE-RELATED"/>
    <property type="match status" value="1"/>
</dbReference>
<reference evidence="7 8" key="1">
    <citation type="journal article" date="2015" name="Genome Announc.">
        <title>Expanding the biotechnology potential of lactobacilli through comparative genomics of 213 strains and associated genera.</title>
        <authorList>
            <person name="Sun Z."/>
            <person name="Harris H.M."/>
            <person name="McCann A."/>
            <person name="Guo C."/>
            <person name="Argimon S."/>
            <person name="Zhang W."/>
            <person name="Yang X."/>
            <person name="Jeffery I.B."/>
            <person name="Cooney J.C."/>
            <person name="Kagawa T.F."/>
            <person name="Liu W."/>
            <person name="Song Y."/>
            <person name="Salvetti E."/>
            <person name="Wrobel A."/>
            <person name="Rasinkangas P."/>
            <person name="Parkhill J."/>
            <person name="Rea M.C."/>
            <person name="O'Sullivan O."/>
            <person name="Ritari J."/>
            <person name="Douillard F.P."/>
            <person name="Paul Ross R."/>
            <person name="Yang R."/>
            <person name="Briner A.E."/>
            <person name="Felis G.E."/>
            <person name="de Vos W.M."/>
            <person name="Barrangou R."/>
            <person name="Klaenhammer T.R."/>
            <person name="Caufield P.W."/>
            <person name="Cui Y."/>
            <person name="Zhang H."/>
            <person name="O'Toole P.W."/>
        </authorList>
    </citation>
    <scope>NUCLEOTIDE SEQUENCE [LARGE SCALE GENOMIC DNA]</scope>
    <source>
        <strain evidence="7 8">DSM 5661</strain>
    </source>
</reference>
<comment type="caution">
    <text evidence="7">The sequence shown here is derived from an EMBL/GenBank/DDBJ whole genome shotgun (WGS) entry which is preliminary data.</text>
</comment>
<sequence>MKKRYIYLTILISISLLISGCTKQRNEKKRNSTNILKIQKNKKKPDKVQKILNAMSLDEKIGQLYFIHSNGNFSQTKNEINKYQLGGIALFGPDFKDRTKEKFHKEIKDYQKNSQHGLFIGTDQEGGTVSRLNTNPQITDRSFPSPQEIYQKSGIAGIKKENSEVAKLLHKNGINVNFAPVADVAKNSNSFIYQRTLGKSYQETANYIPIAVKAIQSQNVAATLKHFPGYGDAGDTHTGFAQINKPFNKYEENDLLPFRAGIKAKVDNIMISHIIIKNLDAQYPASLSPLVHQFLRKKMHYTGLIMTDDLEMGAITQFAQKHSLNADVLALQAGNDILLGGNPSTGIPAIKKAIHNKQISMKQVNHSVYRILKLKQKLHILK</sequence>
<evidence type="ECO:0000256" key="3">
    <source>
        <dbReference type="ARBA" id="ARBA00012663"/>
    </source>
</evidence>
<accession>A0A0R1YEC7</accession>
<dbReference type="eggNOG" id="COG1472">
    <property type="taxonomic scope" value="Bacteria"/>
</dbReference>
<dbReference type="InterPro" id="IPR036962">
    <property type="entry name" value="Glyco_hydro_3_N_sf"/>
</dbReference>
<protein>
    <recommendedName>
        <fullName evidence="3">beta-N-acetylhexosaminidase</fullName>
        <ecNumber evidence="3">3.2.1.52</ecNumber>
    </recommendedName>
</protein>
<dbReference type="PROSITE" id="PS51257">
    <property type="entry name" value="PROKAR_LIPOPROTEIN"/>
    <property type="match status" value="1"/>
</dbReference>
<dbReference type="OrthoDB" id="9805821at2"/>
<name>A0A0R1YEC7_9LACO</name>
<dbReference type="InterPro" id="IPR017853">
    <property type="entry name" value="GH"/>
</dbReference>
<evidence type="ECO:0000256" key="4">
    <source>
        <dbReference type="ARBA" id="ARBA00022801"/>
    </source>
</evidence>
<feature type="domain" description="Glycoside hydrolase family 3 N-terminal" evidence="6">
    <location>
        <begin position="57"/>
        <end position="374"/>
    </location>
</feature>
<dbReference type="AlphaFoldDB" id="A0A0R1YEC7"/>
<evidence type="ECO:0000256" key="1">
    <source>
        <dbReference type="ARBA" id="ARBA00001231"/>
    </source>
</evidence>
<dbReference type="EMBL" id="AZGI01000006">
    <property type="protein sequence ID" value="KRM40830.1"/>
    <property type="molecule type" value="Genomic_DNA"/>
</dbReference>
<dbReference type="EC" id="3.2.1.52" evidence="3"/>
<dbReference type="GO" id="GO:0009254">
    <property type="term" value="P:peptidoglycan turnover"/>
    <property type="evidence" value="ECO:0007669"/>
    <property type="project" value="TreeGrafter"/>
</dbReference>
<proteinExistence type="inferred from homology"/>
<dbReference type="RefSeq" id="WP_025080238.1">
    <property type="nucleotide sequence ID" value="NZ_AZGI01000006.1"/>
</dbReference>
<evidence type="ECO:0000313" key="7">
    <source>
        <dbReference type="EMBL" id="KRM40830.1"/>
    </source>
</evidence>
<dbReference type="PANTHER" id="PTHR30480:SF13">
    <property type="entry name" value="BETA-HEXOSAMINIDASE"/>
    <property type="match status" value="1"/>
</dbReference>
<dbReference type="Gene3D" id="3.20.20.300">
    <property type="entry name" value="Glycoside hydrolase, family 3, N-terminal domain"/>
    <property type="match status" value="1"/>
</dbReference>
<dbReference type="GO" id="GO:0004563">
    <property type="term" value="F:beta-N-acetylhexosaminidase activity"/>
    <property type="evidence" value="ECO:0007669"/>
    <property type="project" value="UniProtKB-EC"/>
</dbReference>
<dbReference type="STRING" id="1423754.FC39_GL000026"/>
<organism evidence="7 8">
    <name type="scientific">Lactobacillus hamsteri DSM 5661 = JCM 6256</name>
    <dbReference type="NCBI Taxonomy" id="1423754"/>
    <lineage>
        <taxon>Bacteria</taxon>
        <taxon>Bacillati</taxon>
        <taxon>Bacillota</taxon>
        <taxon>Bacilli</taxon>
        <taxon>Lactobacillales</taxon>
        <taxon>Lactobacillaceae</taxon>
        <taxon>Lactobacillus</taxon>
    </lineage>
</organism>
<evidence type="ECO:0000259" key="6">
    <source>
        <dbReference type="Pfam" id="PF00933"/>
    </source>
</evidence>
<dbReference type="GO" id="GO:0005975">
    <property type="term" value="P:carbohydrate metabolic process"/>
    <property type="evidence" value="ECO:0007669"/>
    <property type="project" value="InterPro"/>
</dbReference>
<evidence type="ECO:0000313" key="8">
    <source>
        <dbReference type="Proteomes" id="UP000051223"/>
    </source>
</evidence>
<comment type="catalytic activity">
    <reaction evidence="1">
        <text>Hydrolysis of terminal non-reducing N-acetyl-D-hexosamine residues in N-acetyl-beta-D-hexosaminides.</text>
        <dbReference type="EC" id="3.2.1.52"/>
    </reaction>
</comment>
<evidence type="ECO:0000256" key="5">
    <source>
        <dbReference type="ARBA" id="ARBA00023295"/>
    </source>
</evidence>
<keyword evidence="4" id="KW-0378">Hydrolase</keyword>
<evidence type="ECO:0000256" key="2">
    <source>
        <dbReference type="ARBA" id="ARBA00005336"/>
    </source>
</evidence>
<dbReference type="SUPFAM" id="SSF51445">
    <property type="entry name" value="(Trans)glycosidases"/>
    <property type="match status" value="1"/>
</dbReference>
<dbReference type="Pfam" id="PF00933">
    <property type="entry name" value="Glyco_hydro_3"/>
    <property type="match status" value="1"/>
</dbReference>
<dbReference type="PATRIC" id="fig|1423754.3.peg.26"/>
<dbReference type="Proteomes" id="UP000051223">
    <property type="component" value="Unassembled WGS sequence"/>
</dbReference>
<keyword evidence="5" id="KW-0326">Glycosidase</keyword>
<dbReference type="InterPro" id="IPR050226">
    <property type="entry name" value="NagZ_Beta-hexosaminidase"/>
</dbReference>